<comment type="caution">
    <text evidence="5">The sequence shown here is derived from an EMBL/GenBank/DDBJ whole genome shotgun (WGS) entry which is preliminary data.</text>
</comment>
<dbReference type="InterPro" id="IPR036388">
    <property type="entry name" value="WH-like_DNA-bd_sf"/>
</dbReference>
<keyword evidence="3" id="KW-0804">Transcription</keyword>
<dbReference type="Proteomes" id="UP000660454">
    <property type="component" value="Unassembled WGS sequence"/>
</dbReference>
<dbReference type="Gene3D" id="1.10.10.10">
    <property type="entry name" value="Winged helix-like DNA-binding domain superfamily/Winged helix DNA-binding domain"/>
    <property type="match status" value="1"/>
</dbReference>
<reference evidence="5 6" key="1">
    <citation type="submission" date="2021-01" db="EMBL/GenBank/DDBJ databases">
        <title>Whole genome shotgun sequence of Microbispora siamensis NBRC 104113.</title>
        <authorList>
            <person name="Komaki H."/>
            <person name="Tamura T."/>
        </authorList>
    </citation>
    <scope>NUCLEOTIDE SEQUENCE [LARGE SCALE GENOMIC DNA]</scope>
    <source>
        <strain evidence="5 6">NBRC 104113</strain>
    </source>
</reference>
<dbReference type="EMBL" id="BOOF01000003">
    <property type="protein sequence ID" value="GIH60017.1"/>
    <property type="molecule type" value="Genomic_DNA"/>
</dbReference>
<dbReference type="InterPro" id="IPR036390">
    <property type="entry name" value="WH_DNA-bd_sf"/>
</dbReference>
<sequence>MLIQSVGMTNSEIRTVTDSRVLAAMSHPLRRRLMDILTVEGPATASMLAERTGQAVANVSHHLRVLGSCTLIEEAPELARDRRERWWRMVSASLRWSSRDFADDPASAAVAAAAESLNLDFHMNAVRAWCAAPEAEQEAWDDSAFSMDKWLRLTPDELAEVSRELSAVFQRWAGREIPDDGQRRETVFVFAHGVPARP</sequence>
<protein>
    <submittedName>
        <fullName evidence="5">Transcriptional regulator</fullName>
    </submittedName>
</protein>
<dbReference type="PANTHER" id="PTHR33154:SF15">
    <property type="entry name" value="REGULATORY PROTEIN ARSR"/>
    <property type="match status" value="1"/>
</dbReference>
<keyword evidence="1" id="KW-0805">Transcription regulation</keyword>
<dbReference type="SMART" id="SM00418">
    <property type="entry name" value="HTH_ARSR"/>
    <property type="match status" value="1"/>
</dbReference>
<dbReference type="InterPro" id="IPR001845">
    <property type="entry name" value="HTH_ArsR_DNA-bd_dom"/>
</dbReference>
<evidence type="ECO:0000259" key="4">
    <source>
        <dbReference type="SMART" id="SM00418"/>
    </source>
</evidence>
<keyword evidence="2" id="KW-0238">DNA-binding</keyword>
<dbReference type="SUPFAM" id="SSF46785">
    <property type="entry name" value="Winged helix' DNA-binding domain"/>
    <property type="match status" value="1"/>
</dbReference>
<accession>A0ABQ4GF13</accession>
<evidence type="ECO:0000313" key="6">
    <source>
        <dbReference type="Proteomes" id="UP000660454"/>
    </source>
</evidence>
<evidence type="ECO:0000256" key="2">
    <source>
        <dbReference type="ARBA" id="ARBA00023125"/>
    </source>
</evidence>
<dbReference type="CDD" id="cd00090">
    <property type="entry name" value="HTH_ARSR"/>
    <property type="match status" value="1"/>
</dbReference>
<dbReference type="InterPro" id="IPR011991">
    <property type="entry name" value="ArsR-like_HTH"/>
</dbReference>
<keyword evidence="6" id="KW-1185">Reference proteome</keyword>
<dbReference type="InterPro" id="IPR051081">
    <property type="entry name" value="HTH_MetalResp_TranReg"/>
</dbReference>
<gene>
    <name evidence="5" type="ORF">Msi02_08340</name>
</gene>
<name>A0ABQ4GF13_9ACTN</name>
<evidence type="ECO:0000256" key="3">
    <source>
        <dbReference type="ARBA" id="ARBA00023163"/>
    </source>
</evidence>
<dbReference type="PANTHER" id="PTHR33154">
    <property type="entry name" value="TRANSCRIPTIONAL REGULATOR, ARSR FAMILY"/>
    <property type="match status" value="1"/>
</dbReference>
<proteinExistence type="predicted"/>
<evidence type="ECO:0000256" key="1">
    <source>
        <dbReference type="ARBA" id="ARBA00023015"/>
    </source>
</evidence>
<feature type="domain" description="HTH arsR-type" evidence="4">
    <location>
        <begin position="20"/>
        <end position="115"/>
    </location>
</feature>
<dbReference type="Pfam" id="PF12840">
    <property type="entry name" value="HTH_20"/>
    <property type="match status" value="1"/>
</dbReference>
<organism evidence="5 6">
    <name type="scientific">Microbispora siamensis</name>
    <dbReference type="NCBI Taxonomy" id="564413"/>
    <lineage>
        <taxon>Bacteria</taxon>
        <taxon>Bacillati</taxon>
        <taxon>Actinomycetota</taxon>
        <taxon>Actinomycetes</taxon>
        <taxon>Streptosporangiales</taxon>
        <taxon>Streptosporangiaceae</taxon>
        <taxon>Microbispora</taxon>
    </lineage>
</organism>
<evidence type="ECO:0000313" key="5">
    <source>
        <dbReference type="EMBL" id="GIH60017.1"/>
    </source>
</evidence>